<sequence precursor="true">MKKLYQNIRLITLLTLLVLCSNKIFADDVALDAAIIDVAPVLLEELDQTRGLGGIVDVDVTNNANLAAELTDNKVSDSVTGYNIIDQGSFHDASGVFSIIQNTGNNVIIQDSTIITITITPE</sequence>
<comment type="caution">
    <text evidence="2">The sequence shown here is derived from an EMBL/GenBank/DDBJ whole genome shotgun (WGS) entry which is preliminary data.</text>
</comment>
<evidence type="ECO:0000313" key="2">
    <source>
        <dbReference type="EMBL" id="KGJ86688.1"/>
    </source>
</evidence>
<dbReference type="AlphaFoldDB" id="A0A099KAS1"/>
<reference evidence="2 3" key="1">
    <citation type="submission" date="2014-08" db="EMBL/GenBank/DDBJ databases">
        <title>Genomic and Phenotypic Diversity of Colwellia psychrerythraea strains from Disparate Marine Basins.</title>
        <authorList>
            <person name="Techtmann S.M."/>
            <person name="Stelling S.C."/>
            <person name="Utturkar S.M."/>
            <person name="Alshibli N."/>
            <person name="Harris A."/>
            <person name="Brown S.D."/>
            <person name="Hazen T.C."/>
        </authorList>
    </citation>
    <scope>NUCLEOTIDE SEQUENCE [LARGE SCALE GENOMIC DNA]</scope>
    <source>
        <strain evidence="2 3">ND2E</strain>
    </source>
</reference>
<keyword evidence="1" id="KW-0732">Signal</keyword>
<feature type="chain" id="PRO_5001948444" evidence="1">
    <location>
        <begin position="27"/>
        <end position="122"/>
    </location>
</feature>
<accession>A0A099KAS1</accession>
<name>A0A099KAS1_COLPS</name>
<organism evidence="2 3">
    <name type="scientific">Colwellia psychrerythraea</name>
    <name type="common">Vibrio psychroerythus</name>
    <dbReference type="NCBI Taxonomy" id="28229"/>
    <lineage>
        <taxon>Bacteria</taxon>
        <taxon>Pseudomonadati</taxon>
        <taxon>Pseudomonadota</taxon>
        <taxon>Gammaproteobacteria</taxon>
        <taxon>Alteromonadales</taxon>
        <taxon>Colwelliaceae</taxon>
        <taxon>Colwellia</taxon>
    </lineage>
</organism>
<dbReference type="Proteomes" id="UP000029843">
    <property type="component" value="Unassembled WGS sequence"/>
</dbReference>
<protein>
    <submittedName>
        <fullName evidence="2">Uncharacterized protein</fullName>
    </submittedName>
</protein>
<evidence type="ECO:0000256" key="1">
    <source>
        <dbReference type="SAM" id="SignalP"/>
    </source>
</evidence>
<evidence type="ECO:0000313" key="3">
    <source>
        <dbReference type="Proteomes" id="UP000029843"/>
    </source>
</evidence>
<dbReference type="EMBL" id="JQED01000056">
    <property type="protein sequence ID" value="KGJ86688.1"/>
    <property type="molecule type" value="Genomic_DNA"/>
</dbReference>
<dbReference type="OrthoDB" id="5786382at2"/>
<feature type="signal peptide" evidence="1">
    <location>
        <begin position="1"/>
        <end position="26"/>
    </location>
</feature>
<dbReference type="RefSeq" id="WP_033095900.1">
    <property type="nucleotide sequence ID" value="NZ_JQED01000056.1"/>
</dbReference>
<dbReference type="PATRIC" id="fig|28229.4.peg.4356"/>
<proteinExistence type="predicted"/>
<gene>
    <name evidence="2" type="ORF">ND2E_0860</name>
</gene>